<sequence length="136" mass="15042">MTFDEIKENLEFLDDWEDRYKYVIELGQSLPALDESAYVPANKVEGCVSQVWLLPEFENRDGKDVLVLHGDSDAMIVKGLVAIVIAYFSGHSASEIAELDAQRDFAAIGLQEHLTTQRANGLKAMIKRVESLAAAG</sequence>
<dbReference type="Proteomes" id="UP000295391">
    <property type="component" value="Unassembled WGS sequence"/>
</dbReference>
<evidence type="ECO:0000259" key="2">
    <source>
        <dbReference type="Pfam" id="PF02657"/>
    </source>
</evidence>
<dbReference type="SUPFAM" id="SSF82649">
    <property type="entry name" value="SufE/NifU"/>
    <property type="match status" value="1"/>
</dbReference>
<dbReference type="Pfam" id="PF02657">
    <property type="entry name" value="SufE"/>
    <property type="match status" value="1"/>
</dbReference>
<dbReference type="OrthoDB" id="9799320at2"/>
<evidence type="ECO:0000313" key="3">
    <source>
        <dbReference type="EMBL" id="TDQ63845.1"/>
    </source>
</evidence>
<gene>
    <name evidence="3" type="ORF">ATL17_1853</name>
</gene>
<dbReference type="InterPro" id="IPR003808">
    <property type="entry name" value="Fe-S_metab-assoc_dom"/>
</dbReference>
<dbReference type="EMBL" id="SNYR01000002">
    <property type="protein sequence ID" value="TDQ63845.1"/>
    <property type="molecule type" value="Genomic_DNA"/>
</dbReference>
<dbReference type="RefSeq" id="WP_133572497.1">
    <property type="nucleotide sequence ID" value="NZ_SNYR01000002.1"/>
</dbReference>
<name>A0A4R6VK83_9HYPH</name>
<dbReference type="PANTHER" id="PTHR43597">
    <property type="entry name" value="SULFUR ACCEPTOR PROTEIN CSDE"/>
    <property type="match status" value="1"/>
</dbReference>
<proteinExistence type="inferred from homology"/>
<comment type="caution">
    <text evidence="3">The sequence shown here is derived from an EMBL/GenBank/DDBJ whole genome shotgun (WGS) entry which is preliminary data.</text>
</comment>
<accession>A0A4R6VK83</accession>
<evidence type="ECO:0000256" key="1">
    <source>
        <dbReference type="ARBA" id="ARBA00010282"/>
    </source>
</evidence>
<dbReference type="PANTHER" id="PTHR43597:SF5">
    <property type="entry name" value="SUFE-LIKE PROTEIN 2, CHLOROPLASTIC"/>
    <property type="match status" value="1"/>
</dbReference>
<dbReference type="Gene3D" id="3.90.1010.10">
    <property type="match status" value="1"/>
</dbReference>
<dbReference type="AlphaFoldDB" id="A0A4R6VK83"/>
<organism evidence="3 4">
    <name type="scientific">Maritalea mobilis</name>
    <dbReference type="NCBI Taxonomy" id="483324"/>
    <lineage>
        <taxon>Bacteria</taxon>
        <taxon>Pseudomonadati</taxon>
        <taxon>Pseudomonadota</taxon>
        <taxon>Alphaproteobacteria</taxon>
        <taxon>Hyphomicrobiales</taxon>
        <taxon>Devosiaceae</taxon>
        <taxon>Maritalea</taxon>
    </lineage>
</organism>
<keyword evidence="4" id="KW-1185">Reference proteome</keyword>
<protein>
    <submittedName>
        <fullName evidence="3">Cysteine desulfuration protein SufE</fullName>
    </submittedName>
</protein>
<reference evidence="3 4" key="1">
    <citation type="submission" date="2019-03" db="EMBL/GenBank/DDBJ databases">
        <title>Genomic Encyclopedia of Type Strains, Phase III (KMG-III): the genomes of soil and plant-associated and newly described type strains.</title>
        <authorList>
            <person name="Whitman W."/>
        </authorList>
    </citation>
    <scope>NUCLEOTIDE SEQUENCE [LARGE SCALE GENOMIC DNA]</scope>
    <source>
        <strain evidence="3 4">CGMCC 1.7002</strain>
    </source>
</reference>
<comment type="similarity">
    <text evidence="1">Belongs to the SufE family.</text>
</comment>
<feature type="domain" description="Fe-S metabolism associated" evidence="2">
    <location>
        <begin position="8"/>
        <end position="130"/>
    </location>
</feature>
<evidence type="ECO:0000313" key="4">
    <source>
        <dbReference type="Proteomes" id="UP000295391"/>
    </source>
</evidence>